<sequence length="482" mass="52272">MSCFGRVFRVSTFGESHCQSVGAVIDGCPPNMQLSEADVQPQLTRRRPGQSRLTTPRDEADVVTIRSGVECGWTLGTPIALTVDNLNVRPGDYKEMSKVPRPGHADYTYQVKYGIRATSGGGRASARETIGRVAAGAVAEKWLRETYGTEIVSFVYSIGDIQITPDGMKHPSGRPWTREEVDTEGQLRILRNASTGWKKTDDAKLQATLDEKDEEAFVRAGAELDKETPAYLDAQNRVYNRHGVLLKDKTLDSVQASLTDELVKVRCPHPPTACKMASLIRKVKSESDSIGGCVCCVVTKCPVGLGEPCFDKLEAILAHAMLSLPATKGFEIGSGFEGTRMKGSEHNDPFTKSEYKDRMIKPSSNHAGGTLGGISSGADLVFRVAVKPVSTIGKAQPTSTFDGEDTVLEAKGRHDPCVLPRTPPLVEAMTSLTVIDAALIQRMRMDTIGSSTVPSKAKAYEADPAESAKKVAEREKKRQKTN</sequence>
<dbReference type="GO" id="GO:0008652">
    <property type="term" value="P:amino acid biosynthetic process"/>
    <property type="evidence" value="ECO:0007669"/>
    <property type="project" value="UniProtKB-KW"/>
</dbReference>
<feature type="region of interest" description="Disordered" evidence="8">
    <location>
        <begin position="38"/>
        <end position="58"/>
    </location>
</feature>
<evidence type="ECO:0000313" key="9">
    <source>
        <dbReference type="EMBL" id="CAD9664588.1"/>
    </source>
</evidence>
<comment type="similarity">
    <text evidence="2 7">Belongs to the chorismate synthase family.</text>
</comment>
<evidence type="ECO:0000256" key="1">
    <source>
        <dbReference type="ARBA" id="ARBA00005044"/>
    </source>
</evidence>
<evidence type="ECO:0000256" key="8">
    <source>
        <dbReference type="SAM" id="MobiDB-lite"/>
    </source>
</evidence>
<dbReference type="AlphaFoldDB" id="A0A7S2R9G3"/>
<dbReference type="PROSITE" id="PS00788">
    <property type="entry name" value="CHORISMATE_SYNTHASE_2"/>
    <property type="match status" value="1"/>
</dbReference>
<protein>
    <recommendedName>
        <fullName evidence="3 7">Chorismate synthase</fullName>
        <ecNumber evidence="3 7">4.2.3.5</ecNumber>
    </recommendedName>
</protein>
<dbReference type="PROSITE" id="PS00787">
    <property type="entry name" value="CHORISMATE_SYNTHASE_1"/>
    <property type="match status" value="1"/>
</dbReference>
<proteinExistence type="inferred from homology"/>
<dbReference type="PANTHER" id="PTHR21085:SF0">
    <property type="entry name" value="CHORISMATE SYNTHASE"/>
    <property type="match status" value="1"/>
</dbReference>
<evidence type="ECO:0000256" key="6">
    <source>
        <dbReference type="ARBA" id="ARBA00023239"/>
    </source>
</evidence>
<reference evidence="9" key="1">
    <citation type="submission" date="2021-01" db="EMBL/GenBank/DDBJ databases">
        <authorList>
            <person name="Corre E."/>
            <person name="Pelletier E."/>
            <person name="Niang G."/>
            <person name="Scheremetjew M."/>
            <person name="Finn R."/>
            <person name="Kale V."/>
            <person name="Holt S."/>
            <person name="Cochrane G."/>
            <person name="Meng A."/>
            <person name="Brown T."/>
            <person name="Cohen L."/>
        </authorList>
    </citation>
    <scope>NUCLEOTIDE SEQUENCE</scope>
    <source>
        <strain evidence="9">NY070348D</strain>
    </source>
</reference>
<keyword evidence="6 7" id="KW-0456">Lyase</keyword>
<dbReference type="GO" id="GO:0004107">
    <property type="term" value="F:chorismate synthase activity"/>
    <property type="evidence" value="ECO:0007669"/>
    <property type="project" value="UniProtKB-EC"/>
</dbReference>
<dbReference type="HAMAP" id="MF_00300">
    <property type="entry name" value="Chorismate_synth"/>
    <property type="match status" value="1"/>
</dbReference>
<dbReference type="EMBL" id="HBHK01001754">
    <property type="protein sequence ID" value="CAD9664588.1"/>
    <property type="molecule type" value="Transcribed_RNA"/>
</dbReference>
<comment type="catalytic activity">
    <reaction evidence="7">
        <text>5-O-(1-carboxyvinyl)-3-phosphoshikimate = chorismate + phosphate</text>
        <dbReference type="Rhea" id="RHEA:21020"/>
        <dbReference type="ChEBI" id="CHEBI:29748"/>
        <dbReference type="ChEBI" id="CHEBI:43474"/>
        <dbReference type="ChEBI" id="CHEBI:57701"/>
        <dbReference type="EC" id="4.2.3.5"/>
    </reaction>
</comment>
<evidence type="ECO:0000256" key="5">
    <source>
        <dbReference type="ARBA" id="ARBA00023141"/>
    </source>
</evidence>
<dbReference type="InterPro" id="IPR020541">
    <property type="entry name" value="Chorismate_synthase_CS"/>
</dbReference>
<gene>
    <name evidence="9" type="ORF">QSP1433_LOCUS1075</name>
</gene>
<feature type="compositionally biased region" description="Basic and acidic residues" evidence="8">
    <location>
        <begin position="458"/>
        <end position="476"/>
    </location>
</feature>
<dbReference type="UniPathway" id="UPA00053">
    <property type="reaction ID" value="UER00090"/>
</dbReference>
<evidence type="ECO:0000256" key="3">
    <source>
        <dbReference type="ARBA" id="ARBA00013036"/>
    </source>
</evidence>
<dbReference type="GO" id="GO:0005829">
    <property type="term" value="C:cytosol"/>
    <property type="evidence" value="ECO:0007669"/>
    <property type="project" value="TreeGrafter"/>
</dbReference>
<accession>A0A7S2R9G3</accession>
<dbReference type="InterPro" id="IPR000453">
    <property type="entry name" value="Chorismate_synth"/>
</dbReference>
<dbReference type="NCBIfam" id="TIGR00033">
    <property type="entry name" value="aroC"/>
    <property type="match status" value="1"/>
</dbReference>
<comment type="pathway">
    <text evidence="1 7">Metabolic intermediate biosynthesis; chorismate biosynthesis; chorismate from D-erythrose 4-phosphate and phosphoenolpyruvate: step 7/7.</text>
</comment>
<dbReference type="GO" id="GO:0009073">
    <property type="term" value="P:aromatic amino acid family biosynthetic process"/>
    <property type="evidence" value="ECO:0007669"/>
    <property type="project" value="UniProtKB-KW"/>
</dbReference>
<dbReference type="Pfam" id="PF01264">
    <property type="entry name" value="Chorismate_synt"/>
    <property type="match status" value="1"/>
</dbReference>
<name>A0A7S2R9G3_9STRA</name>
<keyword evidence="4 7" id="KW-0028">Amino-acid biosynthesis</keyword>
<keyword evidence="5 7" id="KW-0057">Aromatic amino acid biosynthesis</keyword>
<organism evidence="9">
    <name type="scientific">Mucochytrium quahogii</name>
    <dbReference type="NCBI Taxonomy" id="96639"/>
    <lineage>
        <taxon>Eukaryota</taxon>
        <taxon>Sar</taxon>
        <taxon>Stramenopiles</taxon>
        <taxon>Bigyra</taxon>
        <taxon>Labyrinthulomycetes</taxon>
        <taxon>Thraustochytrida</taxon>
        <taxon>Thraustochytriidae</taxon>
        <taxon>Mucochytrium</taxon>
    </lineage>
</organism>
<feature type="region of interest" description="Disordered" evidence="8">
    <location>
        <begin position="450"/>
        <end position="482"/>
    </location>
</feature>
<dbReference type="EC" id="4.2.3.5" evidence="3 7"/>
<evidence type="ECO:0000256" key="7">
    <source>
        <dbReference type="RuleBase" id="RU000605"/>
    </source>
</evidence>
<dbReference type="InterPro" id="IPR035904">
    <property type="entry name" value="Chorismate_synth_AroC_sf"/>
</dbReference>
<dbReference type="GO" id="GO:0009423">
    <property type="term" value="P:chorismate biosynthetic process"/>
    <property type="evidence" value="ECO:0007669"/>
    <property type="project" value="UniProtKB-UniPathway"/>
</dbReference>
<comment type="cofactor">
    <cofactor evidence="7">
        <name>FMNH2</name>
        <dbReference type="ChEBI" id="CHEBI:57618"/>
    </cofactor>
    <text evidence="7">Reduced FMN (FMNH(2)).</text>
</comment>
<dbReference type="Gene3D" id="3.60.150.10">
    <property type="entry name" value="Chorismate synthase AroC"/>
    <property type="match status" value="2"/>
</dbReference>
<evidence type="ECO:0000256" key="4">
    <source>
        <dbReference type="ARBA" id="ARBA00022605"/>
    </source>
</evidence>
<dbReference type="PANTHER" id="PTHR21085">
    <property type="entry name" value="CHORISMATE SYNTHASE"/>
    <property type="match status" value="1"/>
</dbReference>
<evidence type="ECO:0000256" key="2">
    <source>
        <dbReference type="ARBA" id="ARBA00008014"/>
    </source>
</evidence>
<dbReference type="SUPFAM" id="SSF103263">
    <property type="entry name" value="Chorismate synthase, AroC"/>
    <property type="match status" value="1"/>
</dbReference>
<dbReference type="CDD" id="cd07304">
    <property type="entry name" value="Chorismate_synthase"/>
    <property type="match status" value="1"/>
</dbReference>
<dbReference type="GO" id="GO:0010181">
    <property type="term" value="F:FMN binding"/>
    <property type="evidence" value="ECO:0007669"/>
    <property type="project" value="TreeGrafter"/>
</dbReference>